<comment type="similarity">
    <text evidence="2 6">Belongs to the MIP/aquaporin (TC 1.A.8) family.</text>
</comment>
<dbReference type="AlphaFoldDB" id="A0A6A6FJX8"/>
<evidence type="ECO:0000313" key="8">
    <source>
        <dbReference type="EMBL" id="KAF2213703.1"/>
    </source>
</evidence>
<gene>
    <name evidence="8" type="ORF">CERZMDRAFT_111324</name>
</gene>
<evidence type="ECO:0000256" key="2">
    <source>
        <dbReference type="ARBA" id="ARBA00006175"/>
    </source>
</evidence>
<keyword evidence="3 6" id="KW-0812">Transmembrane</keyword>
<feature type="transmembrane region" description="Helical" evidence="7">
    <location>
        <begin position="6"/>
        <end position="23"/>
    </location>
</feature>
<dbReference type="PANTHER" id="PTHR19139">
    <property type="entry name" value="AQUAPORIN TRANSPORTER"/>
    <property type="match status" value="1"/>
</dbReference>
<dbReference type="Pfam" id="PF00230">
    <property type="entry name" value="MIP"/>
    <property type="match status" value="1"/>
</dbReference>
<evidence type="ECO:0000256" key="1">
    <source>
        <dbReference type="ARBA" id="ARBA00004141"/>
    </source>
</evidence>
<feature type="transmembrane region" description="Helical" evidence="7">
    <location>
        <begin position="35"/>
        <end position="56"/>
    </location>
</feature>
<dbReference type="GO" id="GO:0005886">
    <property type="term" value="C:plasma membrane"/>
    <property type="evidence" value="ECO:0007669"/>
    <property type="project" value="TreeGrafter"/>
</dbReference>
<dbReference type="Proteomes" id="UP000799539">
    <property type="component" value="Unassembled WGS sequence"/>
</dbReference>
<evidence type="ECO:0000256" key="5">
    <source>
        <dbReference type="ARBA" id="ARBA00023136"/>
    </source>
</evidence>
<dbReference type="GO" id="GO:0015250">
    <property type="term" value="F:water channel activity"/>
    <property type="evidence" value="ECO:0007669"/>
    <property type="project" value="TreeGrafter"/>
</dbReference>
<dbReference type="OrthoDB" id="3222at2759"/>
<name>A0A6A6FJX8_9PEZI</name>
<feature type="transmembrane region" description="Helical" evidence="7">
    <location>
        <begin position="158"/>
        <end position="179"/>
    </location>
</feature>
<reference evidence="8" key="1">
    <citation type="journal article" date="2020" name="Stud. Mycol.">
        <title>101 Dothideomycetes genomes: a test case for predicting lifestyles and emergence of pathogens.</title>
        <authorList>
            <person name="Haridas S."/>
            <person name="Albert R."/>
            <person name="Binder M."/>
            <person name="Bloem J."/>
            <person name="Labutti K."/>
            <person name="Salamov A."/>
            <person name="Andreopoulos B."/>
            <person name="Baker S."/>
            <person name="Barry K."/>
            <person name="Bills G."/>
            <person name="Bluhm B."/>
            <person name="Cannon C."/>
            <person name="Castanera R."/>
            <person name="Culley D."/>
            <person name="Daum C."/>
            <person name="Ezra D."/>
            <person name="Gonzalez J."/>
            <person name="Henrissat B."/>
            <person name="Kuo A."/>
            <person name="Liang C."/>
            <person name="Lipzen A."/>
            <person name="Lutzoni F."/>
            <person name="Magnuson J."/>
            <person name="Mondo S."/>
            <person name="Nolan M."/>
            <person name="Ohm R."/>
            <person name="Pangilinan J."/>
            <person name="Park H.-J."/>
            <person name="Ramirez L."/>
            <person name="Alfaro M."/>
            <person name="Sun H."/>
            <person name="Tritt A."/>
            <person name="Yoshinaga Y."/>
            <person name="Zwiers L.-H."/>
            <person name="Turgeon B."/>
            <person name="Goodwin S."/>
            <person name="Spatafora J."/>
            <person name="Crous P."/>
            <person name="Grigoriev I."/>
        </authorList>
    </citation>
    <scope>NUCLEOTIDE SEQUENCE</scope>
    <source>
        <strain evidence="8">SCOH1-5</strain>
    </source>
</reference>
<keyword evidence="4 7" id="KW-1133">Transmembrane helix</keyword>
<dbReference type="EMBL" id="ML992670">
    <property type="protein sequence ID" value="KAF2213703.1"/>
    <property type="molecule type" value="Genomic_DNA"/>
</dbReference>
<evidence type="ECO:0000313" key="9">
    <source>
        <dbReference type="Proteomes" id="UP000799539"/>
    </source>
</evidence>
<comment type="subcellular location">
    <subcellularLocation>
        <location evidence="1">Membrane</location>
        <topology evidence="1">Multi-pass membrane protein</topology>
    </subcellularLocation>
</comment>
<protein>
    <recommendedName>
        <fullName evidence="10">Aquaporin</fullName>
    </recommendedName>
</protein>
<feature type="transmembrane region" description="Helical" evidence="7">
    <location>
        <begin position="127"/>
        <end position="146"/>
    </location>
</feature>
<dbReference type="SUPFAM" id="SSF81338">
    <property type="entry name" value="Aquaporin-like"/>
    <property type="match status" value="1"/>
</dbReference>
<evidence type="ECO:0000256" key="4">
    <source>
        <dbReference type="ARBA" id="ARBA00022989"/>
    </source>
</evidence>
<dbReference type="PANTHER" id="PTHR19139:SF199">
    <property type="entry name" value="MIP17260P"/>
    <property type="match status" value="1"/>
</dbReference>
<dbReference type="InterPro" id="IPR034294">
    <property type="entry name" value="Aquaporin_transptr"/>
</dbReference>
<keyword evidence="6" id="KW-0813">Transport</keyword>
<organism evidence="8 9">
    <name type="scientific">Cercospora zeae-maydis SCOH1-5</name>
    <dbReference type="NCBI Taxonomy" id="717836"/>
    <lineage>
        <taxon>Eukaryota</taxon>
        <taxon>Fungi</taxon>
        <taxon>Dikarya</taxon>
        <taxon>Ascomycota</taxon>
        <taxon>Pezizomycotina</taxon>
        <taxon>Dothideomycetes</taxon>
        <taxon>Dothideomycetidae</taxon>
        <taxon>Mycosphaerellales</taxon>
        <taxon>Mycosphaerellaceae</taxon>
        <taxon>Cercospora</taxon>
    </lineage>
</organism>
<feature type="transmembrane region" description="Helical" evidence="7">
    <location>
        <begin position="199"/>
        <end position="218"/>
    </location>
</feature>
<feature type="transmembrane region" description="Helical" evidence="7">
    <location>
        <begin position="87"/>
        <end position="107"/>
    </location>
</feature>
<dbReference type="InterPro" id="IPR023271">
    <property type="entry name" value="Aquaporin-like"/>
</dbReference>
<dbReference type="Gene3D" id="1.20.1080.10">
    <property type="entry name" value="Glycerol uptake facilitator protein"/>
    <property type="match status" value="1"/>
</dbReference>
<evidence type="ECO:0000256" key="3">
    <source>
        <dbReference type="ARBA" id="ARBA00022692"/>
    </source>
</evidence>
<accession>A0A6A6FJX8</accession>
<feature type="transmembrane region" description="Helical" evidence="7">
    <location>
        <begin position="62"/>
        <end position="80"/>
    </location>
</feature>
<dbReference type="InterPro" id="IPR000425">
    <property type="entry name" value="MIP"/>
</dbReference>
<proteinExistence type="inferred from homology"/>
<evidence type="ECO:0000256" key="7">
    <source>
        <dbReference type="SAM" id="Phobius"/>
    </source>
</evidence>
<sequence>MAEFVGTFMYLFFAFTMHLTAVAKSSPDKPLPIPVVLAICIAYAFFYGFWLLVHVLTLPGMVPGMFNPAIALGSVFVGGLSATRAVFLLPMQVLAGICAAAAVKALLPGNTTRIETVLAPGVTAVQGFFIEMLMTIMVVIVALVVTPRSGALSFMAPTGIAIALFFATFVGFGYTGASVNPIRSFSLCAINSDFPYYHWIYWAGPIVGALLPSAYYRLMELLAPQSISNEDEAEEGHGKPTEKDI</sequence>
<evidence type="ECO:0000256" key="6">
    <source>
        <dbReference type="RuleBase" id="RU000477"/>
    </source>
</evidence>
<dbReference type="PRINTS" id="PR00783">
    <property type="entry name" value="MINTRINSICP"/>
</dbReference>
<evidence type="ECO:0008006" key="10">
    <source>
        <dbReference type="Google" id="ProtNLM"/>
    </source>
</evidence>
<keyword evidence="5 7" id="KW-0472">Membrane</keyword>
<keyword evidence="9" id="KW-1185">Reference proteome</keyword>